<dbReference type="GO" id="GO:0008757">
    <property type="term" value="F:S-adenosylmethionine-dependent methyltransferase activity"/>
    <property type="evidence" value="ECO:0007669"/>
    <property type="project" value="InterPro"/>
</dbReference>
<protein>
    <recommendedName>
        <fullName evidence="6">Methyltransferase domain-containing protein</fullName>
    </recommendedName>
</protein>
<dbReference type="Pfam" id="PF05724">
    <property type="entry name" value="TPMT"/>
    <property type="match status" value="1"/>
</dbReference>
<gene>
    <name evidence="4" type="ORF">TRICI_002846</name>
</gene>
<dbReference type="PROSITE" id="PS51585">
    <property type="entry name" value="SAM_MT_TPMT"/>
    <property type="match status" value="1"/>
</dbReference>
<accession>A0A642V5J9</accession>
<keyword evidence="1" id="KW-0489">Methyltransferase</keyword>
<evidence type="ECO:0000256" key="3">
    <source>
        <dbReference type="ARBA" id="ARBA00022691"/>
    </source>
</evidence>
<evidence type="ECO:0000313" key="5">
    <source>
        <dbReference type="Proteomes" id="UP000761534"/>
    </source>
</evidence>
<comment type="caution">
    <text evidence="4">The sequence shown here is derived from an EMBL/GenBank/DDBJ whole genome shotgun (WGS) entry which is preliminary data.</text>
</comment>
<dbReference type="SUPFAM" id="SSF53335">
    <property type="entry name" value="S-adenosyl-L-methionine-dependent methyltransferases"/>
    <property type="match status" value="1"/>
</dbReference>
<dbReference type="EMBL" id="SWFS01000194">
    <property type="protein sequence ID" value="KAA8914770.1"/>
    <property type="molecule type" value="Genomic_DNA"/>
</dbReference>
<organism evidence="4 5">
    <name type="scientific">Trichomonascus ciferrii</name>
    <dbReference type="NCBI Taxonomy" id="44093"/>
    <lineage>
        <taxon>Eukaryota</taxon>
        <taxon>Fungi</taxon>
        <taxon>Dikarya</taxon>
        <taxon>Ascomycota</taxon>
        <taxon>Saccharomycotina</taxon>
        <taxon>Dipodascomycetes</taxon>
        <taxon>Dipodascales</taxon>
        <taxon>Trichomonascaceae</taxon>
        <taxon>Trichomonascus</taxon>
        <taxon>Trichomonascus ciferrii complex</taxon>
    </lineage>
</organism>
<keyword evidence="5" id="KW-1185">Reference proteome</keyword>
<dbReference type="Proteomes" id="UP000761534">
    <property type="component" value="Unassembled WGS sequence"/>
</dbReference>
<dbReference type="GO" id="GO:0032259">
    <property type="term" value="P:methylation"/>
    <property type="evidence" value="ECO:0007669"/>
    <property type="project" value="UniProtKB-KW"/>
</dbReference>
<proteinExistence type="predicted"/>
<evidence type="ECO:0000313" key="4">
    <source>
        <dbReference type="EMBL" id="KAA8914770.1"/>
    </source>
</evidence>
<evidence type="ECO:0000256" key="1">
    <source>
        <dbReference type="ARBA" id="ARBA00022603"/>
    </source>
</evidence>
<keyword evidence="2" id="KW-0808">Transferase</keyword>
<dbReference type="Gene3D" id="3.40.50.150">
    <property type="entry name" value="Vaccinia Virus protein VP39"/>
    <property type="match status" value="1"/>
</dbReference>
<sequence>MLALHGFEAYGLDISETGIAEAKKYAAAELKKPQDYNFGEFKDPAQKELGSVSFFTADFFSDWNSGLQFDIIYDYTVSFTF</sequence>
<keyword evidence="3" id="KW-0949">S-adenosyl-L-methionine</keyword>
<dbReference type="AlphaFoldDB" id="A0A642V5J9"/>
<name>A0A642V5J9_9ASCO</name>
<evidence type="ECO:0008006" key="6">
    <source>
        <dbReference type="Google" id="ProtNLM"/>
    </source>
</evidence>
<dbReference type="InterPro" id="IPR008854">
    <property type="entry name" value="TPMT"/>
</dbReference>
<dbReference type="InterPro" id="IPR029063">
    <property type="entry name" value="SAM-dependent_MTases_sf"/>
</dbReference>
<dbReference type="OrthoDB" id="276151at2759"/>
<evidence type="ECO:0000256" key="2">
    <source>
        <dbReference type="ARBA" id="ARBA00022679"/>
    </source>
</evidence>
<reference evidence="4" key="1">
    <citation type="journal article" date="2019" name="G3 (Bethesda)">
        <title>Genome Assemblies of Two Rare Opportunistic Yeast Pathogens: Diutina rugosa (syn. Candida rugosa) and Trichomonascus ciferrii (syn. Candida ciferrii).</title>
        <authorList>
            <person name="Mixao V."/>
            <person name="Saus E."/>
            <person name="Hansen A.P."/>
            <person name="Lass-Florl C."/>
            <person name="Gabaldon T."/>
        </authorList>
    </citation>
    <scope>NUCLEOTIDE SEQUENCE</scope>
    <source>
        <strain evidence="4">CBS 4856</strain>
    </source>
</reference>
<dbReference type="VEuPathDB" id="FungiDB:TRICI_002846"/>